<dbReference type="SUPFAM" id="SSF46785">
    <property type="entry name" value="Winged helix' DNA-binding domain"/>
    <property type="match status" value="1"/>
</dbReference>
<dbReference type="PANTHER" id="PTHR33164:SF43">
    <property type="entry name" value="HTH-TYPE TRANSCRIPTIONAL REPRESSOR YETL"/>
    <property type="match status" value="1"/>
</dbReference>
<dbReference type="Proteomes" id="UP000221168">
    <property type="component" value="Unassembled WGS sequence"/>
</dbReference>
<evidence type="ECO:0000259" key="1">
    <source>
        <dbReference type="PROSITE" id="PS50995"/>
    </source>
</evidence>
<gene>
    <name evidence="2" type="ORF">CSC94_14780</name>
</gene>
<name>A0A2G1QL27_9HYPH</name>
<sequence length="159" mass="18076">MATDTKTSKAEDPAADLALEDFLPYRLNRLADLVSRSFSRIYRERHGMTRPEWRVLASLGQFGRATASDIVTHSSQHKTKVSRAVAALEKRGWLKRESDENDRRVEHLELTRAGRGIYAELAPFARSYEAAVFAEMGDADWQALERGLSRLEDCLIKRP</sequence>
<evidence type="ECO:0000313" key="2">
    <source>
        <dbReference type="EMBL" id="PHP66202.1"/>
    </source>
</evidence>
<dbReference type="InterPro" id="IPR036390">
    <property type="entry name" value="WH_DNA-bd_sf"/>
</dbReference>
<dbReference type="PRINTS" id="PR00598">
    <property type="entry name" value="HTHMARR"/>
</dbReference>
<dbReference type="SMART" id="SM00347">
    <property type="entry name" value="HTH_MARR"/>
    <property type="match status" value="1"/>
</dbReference>
<dbReference type="PROSITE" id="PS50995">
    <property type="entry name" value="HTH_MARR_2"/>
    <property type="match status" value="1"/>
</dbReference>
<proteinExistence type="predicted"/>
<dbReference type="RefSeq" id="WP_099307133.1">
    <property type="nucleotide sequence ID" value="NZ_PDVP01000009.1"/>
</dbReference>
<comment type="caution">
    <text evidence="2">The sequence shown here is derived from an EMBL/GenBank/DDBJ whole genome shotgun (WGS) entry which is preliminary data.</text>
</comment>
<dbReference type="InterPro" id="IPR000835">
    <property type="entry name" value="HTH_MarR-typ"/>
</dbReference>
<accession>A0A2G1QL27</accession>
<protein>
    <submittedName>
        <fullName evidence="2">MarR family transcriptional regulator</fullName>
    </submittedName>
</protein>
<dbReference type="GO" id="GO:0006950">
    <property type="term" value="P:response to stress"/>
    <property type="evidence" value="ECO:0007669"/>
    <property type="project" value="TreeGrafter"/>
</dbReference>
<dbReference type="GO" id="GO:0003700">
    <property type="term" value="F:DNA-binding transcription factor activity"/>
    <property type="evidence" value="ECO:0007669"/>
    <property type="project" value="InterPro"/>
</dbReference>
<reference evidence="2 3" key="1">
    <citation type="submission" date="2017-10" db="EMBL/GenBank/DDBJ databases">
        <title>Sedimentibacterium mangrovi gen. nov., sp. nov., a novel member of family Phyllobacteriacea isolated from mangrove sediment.</title>
        <authorList>
            <person name="Liao H."/>
            <person name="Tian Y."/>
        </authorList>
    </citation>
    <scope>NUCLEOTIDE SEQUENCE [LARGE SCALE GENOMIC DNA]</scope>
    <source>
        <strain evidence="2 3">X9-2-2</strain>
    </source>
</reference>
<dbReference type="PANTHER" id="PTHR33164">
    <property type="entry name" value="TRANSCRIPTIONAL REGULATOR, MARR FAMILY"/>
    <property type="match status" value="1"/>
</dbReference>
<dbReference type="InterPro" id="IPR039422">
    <property type="entry name" value="MarR/SlyA-like"/>
</dbReference>
<evidence type="ECO:0000313" key="3">
    <source>
        <dbReference type="Proteomes" id="UP000221168"/>
    </source>
</evidence>
<dbReference type="Gene3D" id="1.10.10.10">
    <property type="entry name" value="Winged helix-like DNA-binding domain superfamily/Winged helix DNA-binding domain"/>
    <property type="match status" value="1"/>
</dbReference>
<dbReference type="InterPro" id="IPR036388">
    <property type="entry name" value="WH-like_DNA-bd_sf"/>
</dbReference>
<organism evidence="2 3">
    <name type="scientific">Zhengella mangrovi</name>
    <dbReference type="NCBI Taxonomy" id="1982044"/>
    <lineage>
        <taxon>Bacteria</taxon>
        <taxon>Pseudomonadati</taxon>
        <taxon>Pseudomonadota</taxon>
        <taxon>Alphaproteobacteria</taxon>
        <taxon>Hyphomicrobiales</taxon>
        <taxon>Notoacmeibacteraceae</taxon>
        <taxon>Zhengella</taxon>
    </lineage>
</organism>
<dbReference type="AlphaFoldDB" id="A0A2G1QL27"/>
<dbReference type="EMBL" id="PDVP01000009">
    <property type="protein sequence ID" value="PHP66202.1"/>
    <property type="molecule type" value="Genomic_DNA"/>
</dbReference>
<feature type="domain" description="HTH marR-type" evidence="1">
    <location>
        <begin position="20"/>
        <end position="153"/>
    </location>
</feature>
<dbReference type="Pfam" id="PF12802">
    <property type="entry name" value="MarR_2"/>
    <property type="match status" value="1"/>
</dbReference>
<keyword evidence="3" id="KW-1185">Reference proteome</keyword>
<dbReference type="OrthoDB" id="8906692at2"/>